<protein>
    <recommendedName>
        <fullName evidence="2">Thioesterase superfamily protein</fullName>
    </recommendedName>
</protein>
<comment type="caution">
    <text evidence="1">The sequence shown here is derived from an EMBL/GenBank/DDBJ whole genome shotgun (WGS) entry which is preliminary data.</text>
</comment>
<evidence type="ECO:0008006" key="2">
    <source>
        <dbReference type="Google" id="ProtNLM"/>
    </source>
</evidence>
<gene>
    <name evidence="1" type="ORF">GALL_214220</name>
</gene>
<evidence type="ECO:0000313" key="1">
    <source>
        <dbReference type="EMBL" id="OIQ96596.1"/>
    </source>
</evidence>
<dbReference type="AlphaFoldDB" id="A0A1J5RX10"/>
<reference evidence="1" key="1">
    <citation type="submission" date="2016-10" db="EMBL/GenBank/DDBJ databases">
        <title>Sequence of Gallionella enrichment culture.</title>
        <authorList>
            <person name="Poehlein A."/>
            <person name="Muehling M."/>
            <person name="Daniel R."/>
        </authorList>
    </citation>
    <scope>NUCLEOTIDE SEQUENCE</scope>
</reference>
<sequence length="172" mass="19523">MNLWLRVVAVIVSTFFRPRIPFSGDSVLRFRVWPHDLDINIHMNNARYMALMDLGRLDLIVRCGLWRRVLKDRWQPVIGAALVRFRRPLGPFQRFTLTSRVLGWDEKWLYIEHVLQSGATVACHAVVRGAFVAQGAVIPPQQVADLAGGGVSQPLPAWIAAWRDADRAFEPA</sequence>
<dbReference type="InterPro" id="IPR051490">
    <property type="entry name" value="THEM6_lcsJ_thioesterase"/>
</dbReference>
<dbReference type="CDD" id="cd00586">
    <property type="entry name" value="4HBT"/>
    <property type="match status" value="1"/>
</dbReference>
<dbReference type="Pfam" id="PF13279">
    <property type="entry name" value="4HBT_2"/>
    <property type="match status" value="1"/>
</dbReference>
<dbReference type="SUPFAM" id="SSF54637">
    <property type="entry name" value="Thioesterase/thiol ester dehydrase-isomerase"/>
    <property type="match status" value="1"/>
</dbReference>
<dbReference type="InterPro" id="IPR029069">
    <property type="entry name" value="HotDog_dom_sf"/>
</dbReference>
<dbReference type="Gene3D" id="3.10.129.10">
    <property type="entry name" value="Hotdog Thioesterase"/>
    <property type="match status" value="1"/>
</dbReference>
<name>A0A1J5RX10_9ZZZZ</name>
<dbReference type="PANTHER" id="PTHR12475">
    <property type="match status" value="1"/>
</dbReference>
<dbReference type="EMBL" id="MLJW01000146">
    <property type="protein sequence ID" value="OIQ96596.1"/>
    <property type="molecule type" value="Genomic_DNA"/>
</dbReference>
<proteinExistence type="predicted"/>
<accession>A0A1J5RX10</accession>
<dbReference type="PANTHER" id="PTHR12475:SF4">
    <property type="entry name" value="PROTEIN THEM6"/>
    <property type="match status" value="1"/>
</dbReference>
<organism evidence="1">
    <name type="scientific">mine drainage metagenome</name>
    <dbReference type="NCBI Taxonomy" id="410659"/>
    <lineage>
        <taxon>unclassified sequences</taxon>
        <taxon>metagenomes</taxon>
        <taxon>ecological metagenomes</taxon>
    </lineage>
</organism>